<dbReference type="CDD" id="cd00685">
    <property type="entry name" value="Trans_IPPS_HT"/>
    <property type="match status" value="1"/>
</dbReference>
<protein>
    <submittedName>
        <fullName evidence="8">Polyprenyl synthetase family protein</fullName>
    </submittedName>
</protein>
<dbReference type="GO" id="GO:0004659">
    <property type="term" value="F:prenyltransferase activity"/>
    <property type="evidence" value="ECO:0007669"/>
    <property type="project" value="InterPro"/>
</dbReference>
<dbReference type="GO" id="GO:0046872">
    <property type="term" value="F:metal ion binding"/>
    <property type="evidence" value="ECO:0007669"/>
    <property type="project" value="UniProtKB-KW"/>
</dbReference>
<dbReference type="PROSITE" id="PS00723">
    <property type="entry name" value="POLYPRENYL_SYNTHASE_1"/>
    <property type="match status" value="1"/>
</dbReference>
<evidence type="ECO:0000256" key="7">
    <source>
        <dbReference type="RuleBase" id="RU004466"/>
    </source>
</evidence>
<dbReference type="Gene3D" id="1.10.600.10">
    <property type="entry name" value="Farnesyl Diphosphate Synthase"/>
    <property type="match status" value="1"/>
</dbReference>
<evidence type="ECO:0000313" key="8">
    <source>
        <dbReference type="EMBL" id="MBD8507742.1"/>
    </source>
</evidence>
<evidence type="ECO:0000256" key="2">
    <source>
        <dbReference type="ARBA" id="ARBA00005128"/>
    </source>
</evidence>
<name>A0A927PN82_9ACTN</name>
<dbReference type="InterPro" id="IPR008949">
    <property type="entry name" value="Isoprenoid_synthase_dom_sf"/>
</dbReference>
<evidence type="ECO:0000256" key="3">
    <source>
        <dbReference type="ARBA" id="ARBA00006706"/>
    </source>
</evidence>
<comment type="similarity">
    <text evidence="3 7">Belongs to the FPP/GGPP synthase family.</text>
</comment>
<keyword evidence="9" id="KW-1185">Reference proteome</keyword>
<dbReference type="GO" id="GO:0008299">
    <property type="term" value="P:isoprenoid biosynthetic process"/>
    <property type="evidence" value="ECO:0007669"/>
    <property type="project" value="InterPro"/>
</dbReference>
<dbReference type="InterPro" id="IPR000092">
    <property type="entry name" value="Polyprenyl_synt"/>
</dbReference>
<comment type="cofactor">
    <cofactor evidence="1">
        <name>Mg(2+)</name>
        <dbReference type="ChEBI" id="CHEBI:18420"/>
    </cofactor>
</comment>
<dbReference type="PANTHER" id="PTHR12001:SF85">
    <property type="entry name" value="SHORT CHAIN ISOPRENYL DIPHOSPHATE SYNTHASE"/>
    <property type="match status" value="1"/>
</dbReference>
<comment type="caution">
    <text evidence="8">The sequence shown here is derived from an EMBL/GenBank/DDBJ whole genome shotgun (WGS) entry which is preliminary data.</text>
</comment>
<gene>
    <name evidence="8" type="ORF">HT102_14735</name>
</gene>
<evidence type="ECO:0000256" key="6">
    <source>
        <dbReference type="ARBA" id="ARBA00022842"/>
    </source>
</evidence>
<dbReference type="SUPFAM" id="SSF48576">
    <property type="entry name" value="Terpenoid synthases"/>
    <property type="match status" value="1"/>
</dbReference>
<evidence type="ECO:0000313" key="9">
    <source>
        <dbReference type="Proteomes" id="UP000642993"/>
    </source>
</evidence>
<evidence type="ECO:0000256" key="1">
    <source>
        <dbReference type="ARBA" id="ARBA00001946"/>
    </source>
</evidence>
<keyword evidence="4 7" id="KW-0808">Transferase</keyword>
<proteinExistence type="inferred from homology"/>
<dbReference type="EMBL" id="JACYWE010000010">
    <property type="protein sequence ID" value="MBD8507742.1"/>
    <property type="molecule type" value="Genomic_DNA"/>
</dbReference>
<organism evidence="8 9">
    <name type="scientific">Lolliginicoccus lacisalsi</name>
    <dbReference type="NCBI Taxonomy" id="2742202"/>
    <lineage>
        <taxon>Bacteria</taxon>
        <taxon>Bacillati</taxon>
        <taxon>Actinomycetota</taxon>
        <taxon>Actinomycetes</taxon>
        <taxon>Mycobacteriales</taxon>
        <taxon>Hoyosellaceae</taxon>
        <taxon>Lolliginicoccus</taxon>
    </lineage>
</organism>
<reference evidence="8" key="1">
    <citation type="submission" date="2020-09" db="EMBL/GenBank/DDBJ databases">
        <title>Hoyosella lacisalsi sp. nov., a halotolerant actinobacterium isolated from soil of Lake Gudzhirganskoe.</title>
        <authorList>
            <person name="Yang Q."/>
            <person name="Guo P.Y."/>
            <person name="Liu S.W."/>
            <person name="Li F.N."/>
            <person name="Sun C.H."/>
        </authorList>
    </citation>
    <scope>NUCLEOTIDE SEQUENCE</scope>
    <source>
        <strain evidence="8">G463</strain>
    </source>
</reference>
<dbReference type="PROSITE" id="PS00444">
    <property type="entry name" value="POLYPRENYL_SYNTHASE_2"/>
    <property type="match status" value="1"/>
</dbReference>
<dbReference type="InterPro" id="IPR033749">
    <property type="entry name" value="Polyprenyl_synt_CS"/>
</dbReference>
<sequence length="364" mass="38228">MSTQRDGLAARDLPPRVTSALEAFFASRGPLVEPIGPTYATAVARLEAFVLSGGKRVRPMFAWLGWTAAGGEPSGPGAEQVVTACAALELVQACALIHDDIIDNSDTRRGRPTVHVGFAADHSASKWAGSADRFGMAAGIICGDLALAWADDMFSGSGVPGPAMARARPVWAAMRTEVLGGQLLDIVAEASGDGRRGTAELINRFKTAAYTVERPLHLGAELAGADSQLIEDLRGFGAAIGVAFQLRDDLLGVFGDPAVTGKPSGDDLIEGKRTELLARALDHGDQHDPSAATRLRALLGRELPAGEIDEARAILHDLGAVRAIEARITSLTERALAILEPSSMTAGPKRQLQEMALSGAHRDH</sequence>
<keyword evidence="6" id="KW-0460">Magnesium</keyword>
<accession>A0A927PN82</accession>
<dbReference type="Proteomes" id="UP000642993">
    <property type="component" value="Unassembled WGS sequence"/>
</dbReference>
<evidence type="ECO:0000256" key="5">
    <source>
        <dbReference type="ARBA" id="ARBA00022723"/>
    </source>
</evidence>
<evidence type="ECO:0000256" key="4">
    <source>
        <dbReference type="ARBA" id="ARBA00022679"/>
    </source>
</evidence>
<keyword evidence="5" id="KW-0479">Metal-binding</keyword>
<dbReference type="SFLD" id="SFLDG01017">
    <property type="entry name" value="Polyprenyl_Transferase_Like"/>
    <property type="match status" value="1"/>
</dbReference>
<comment type="pathway">
    <text evidence="2">Isoprenoid biosynthesis.</text>
</comment>
<dbReference type="SFLD" id="SFLDS00005">
    <property type="entry name" value="Isoprenoid_Synthase_Type_I"/>
    <property type="match status" value="1"/>
</dbReference>
<dbReference type="PANTHER" id="PTHR12001">
    <property type="entry name" value="GERANYLGERANYL PYROPHOSPHATE SYNTHASE"/>
    <property type="match status" value="1"/>
</dbReference>
<dbReference type="AlphaFoldDB" id="A0A927PN82"/>
<dbReference type="Pfam" id="PF00348">
    <property type="entry name" value="polyprenyl_synt"/>
    <property type="match status" value="1"/>
</dbReference>